<accession>A0ABT8RQY6</accession>
<comment type="caution">
    <text evidence="1">The sequence shown here is derived from an EMBL/GenBank/DDBJ whole genome shotgun (WGS) entry which is preliminary data.</text>
</comment>
<organism evidence="1 2">
    <name type="scientific">Maribacter confluentis</name>
    <dbReference type="NCBI Taxonomy" id="1656093"/>
    <lineage>
        <taxon>Bacteria</taxon>
        <taxon>Pseudomonadati</taxon>
        <taxon>Bacteroidota</taxon>
        <taxon>Flavobacteriia</taxon>
        <taxon>Flavobacteriales</taxon>
        <taxon>Flavobacteriaceae</taxon>
        <taxon>Maribacter</taxon>
    </lineage>
</organism>
<reference evidence="1" key="2">
    <citation type="submission" date="2023-06" db="EMBL/GenBank/DDBJ databases">
        <authorList>
            <person name="Lucena T."/>
            <person name="Sun Q."/>
        </authorList>
    </citation>
    <scope>NUCLEOTIDE SEQUENCE</scope>
    <source>
        <strain evidence="1">CECT 8869</strain>
    </source>
</reference>
<protein>
    <recommendedName>
        <fullName evidence="3">DUF4369 domain-containing protein</fullName>
    </recommendedName>
</protein>
<reference evidence="1" key="1">
    <citation type="journal article" date="2014" name="Int. J. Syst. Evol. Microbiol.">
        <title>Complete genome of a new Firmicutes species belonging to the dominant human colonic microbiota ('Ruminococcus bicirculans') reveals two chromosomes and a selective capacity to utilize plant glucans.</title>
        <authorList>
            <consortium name="NISC Comparative Sequencing Program"/>
            <person name="Wegmann U."/>
            <person name="Louis P."/>
            <person name="Goesmann A."/>
            <person name="Henrissat B."/>
            <person name="Duncan S.H."/>
            <person name="Flint H.J."/>
        </authorList>
    </citation>
    <scope>NUCLEOTIDE SEQUENCE</scope>
    <source>
        <strain evidence="1">CECT 8869</strain>
    </source>
</reference>
<dbReference type="RefSeq" id="WP_304436219.1">
    <property type="nucleotide sequence ID" value="NZ_JAUKUC010000001.1"/>
</dbReference>
<evidence type="ECO:0000313" key="2">
    <source>
        <dbReference type="Proteomes" id="UP001168579"/>
    </source>
</evidence>
<sequence length="140" mass="15952">MKLKQTMIIFLFITLISCKPQHFTLDNLPEKQLIFGKGGGITGATDTYILLENGQLFHMNSMTGKSVELESIPENKSEAFFNQLKGLQLAEIDFNHPGNVYYFIEEVELDDSSKIVWGSFEHGVNPLYKDLYDNLMNLLN</sequence>
<dbReference type="EMBL" id="JAUKUC010000001">
    <property type="protein sequence ID" value="MDO1513294.1"/>
    <property type="molecule type" value="Genomic_DNA"/>
</dbReference>
<proteinExistence type="predicted"/>
<evidence type="ECO:0008006" key="3">
    <source>
        <dbReference type="Google" id="ProtNLM"/>
    </source>
</evidence>
<dbReference type="PROSITE" id="PS51257">
    <property type="entry name" value="PROKAR_LIPOPROTEIN"/>
    <property type="match status" value="1"/>
</dbReference>
<keyword evidence="2" id="KW-1185">Reference proteome</keyword>
<evidence type="ECO:0000313" key="1">
    <source>
        <dbReference type="EMBL" id="MDO1513294.1"/>
    </source>
</evidence>
<gene>
    <name evidence="1" type="ORF">Q2T41_11565</name>
</gene>
<name>A0ABT8RQY6_9FLAO</name>
<dbReference type="Proteomes" id="UP001168579">
    <property type="component" value="Unassembled WGS sequence"/>
</dbReference>